<dbReference type="AlphaFoldDB" id="A0A8J2QR54"/>
<proteinExistence type="predicted"/>
<dbReference type="EMBL" id="CAKASE010000059">
    <property type="protein sequence ID" value="CAG9568101.1"/>
    <property type="molecule type" value="Genomic_DNA"/>
</dbReference>
<evidence type="ECO:0000313" key="3">
    <source>
        <dbReference type="Proteomes" id="UP000789524"/>
    </source>
</evidence>
<reference evidence="2" key="1">
    <citation type="submission" date="2021-09" db="EMBL/GenBank/DDBJ databases">
        <authorList>
            <person name="Martin H S."/>
        </authorList>
    </citation>
    <scope>NUCLEOTIDE SEQUENCE</scope>
</reference>
<evidence type="ECO:0000313" key="2">
    <source>
        <dbReference type="EMBL" id="CAG9568101.1"/>
    </source>
</evidence>
<name>A0A8J2QR54_9NEOP</name>
<feature type="compositionally biased region" description="Basic and acidic residues" evidence="1">
    <location>
        <begin position="25"/>
        <end position="34"/>
    </location>
</feature>
<dbReference type="Proteomes" id="UP000789524">
    <property type="component" value="Unassembled WGS sequence"/>
</dbReference>
<keyword evidence="3" id="KW-1185">Reference proteome</keyword>
<comment type="caution">
    <text evidence="2">The sequence shown here is derived from an EMBL/GenBank/DDBJ whole genome shotgun (WGS) entry which is preliminary data.</text>
</comment>
<dbReference type="OrthoDB" id="6115549at2759"/>
<sequence length="91" mass="10171">MPELADSSGDEYDAEMSPTAAETFPQDKRGEKWAVSRSPKNKVTPTRVDWMTKKSFSEIHGAFCEVFELISFETESCLSSTTTKAMSILKL</sequence>
<evidence type="ECO:0000256" key="1">
    <source>
        <dbReference type="SAM" id="MobiDB-lite"/>
    </source>
</evidence>
<organism evidence="2 3">
    <name type="scientific">Danaus chrysippus</name>
    <name type="common">African queen</name>
    <dbReference type="NCBI Taxonomy" id="151541"/>
    <lineage>
        <taxon>Eukaryota</taxon>
        <taxon>Metazoa</taxon>
        <taxon>Ecdysozoa</taxon>
        <taxon>Arthropoda</taxon>
        <taxon>Hexapoda</taxon>
        <taxon>Insecta</taxon>
        <taxon>Pterygota</taxon>
        <taxon>Neoptera</taxon>
        <taxon>Endopterygota</taxon>
        <taxon>Lepidoptera</taxon>
        <taxon>Glossata</taxon>
        <taxon>Ditrysia</taxon>
        <taxon>Papilionoidea</taxon>
        <taxon>Nymphalidae</taxon>
        <taxon>Danainae</taxon>
        <taxon>Danaini</taxon>
        <taxon>Danaina</taxon>
        <taxon>Danaus</taxon>
        <taxon>Anosia</taxon>
    </lineage>
</organism>
<accession>A0A8J2QR54</accession>
<feature type="region of interest" description="Disordered" evidence="1">
    <location>
        <begin position="1"/>
        <end position="38"/>
    </location>
</feature>
<protein>
    <submittedName>
        <fullName evidence="2">(African queen) hypothetical protein</fullName>
    </submittedName>
</protein>
<gene>
    <name evidence="2" type="ORF">DCHRY22_LOCUS8149</name>
</gene>